<dbReference type="AlphaFoldDB" id="A0A6C2UJU4"/>
<feature type="chain" id="PRO_5025669611" description="LamG-like jellyroll fold domain-containing protein" evidence="1">
    <location>
        <begin position="25"/>
        <end position="1059"/>
    </location>
</feature>
<dbReference type="Proteomes" id="UP000346198">
    <property type="component" value="Unassembled WGS sequence"/>
</dbReference>
<reference evidence="2 3" key="1">
    <citation type="submission" date="2019-04" db="EMBL/GenBank/DDBJ databases">
        <authorList>
            <person name="Van Vliet M D."/>
        </authorList>
    </citation>
    <scope>NUCLEOTIDE SEQUENCE [LARGE SCALE GENOMIC DNA]</scope>
    <source>
        <strain evidence="2 3">F21</strain>
    </source>
</reference>
<dbReference type="RefSeq" id="WP_136060968.1">
    <property type="nucleotide sequence ID" value="NZ_CAAHFH010000001.1"/>
</dbReference>
<evidence type="ECO:0000313" key="2">
    <source>
        <dbReference type="EMBL" id="VGO19584.1"/>
    </source>
</evidence>
<evidence type="ECO:0000256" key="1">
    <source>
        <dbReference type="SAM" id="SignalP"/>
    </source>
</evidence>
<organism evidence="2 3">
    <name type="scientific">Pontiella sulfatireligans</name>
    <dbReference type="NCBI Taxonomy" id="2750658"/>
    <lineage>
        <taxon>Bacteria</taxon>
        <taxon>Pseudomonadati</taxon>
        <taxon>Kiritimatiellota</taxon>
        <taxon>Kiritimatiellia</taxon>
        <taxon>Kiritimatiellales</taxon>
        <taxon>Pontiellaceae</taxon>
        <taxon>Pontiella</taxon>
    </lineage>
</organism>
<feature type="signal peptide" evidence="1">
    <location>
        <begin position="1"/>
        <end position="24"/>
    </location>
</feature>
<dbReference type="EMBL" id="CAAHFH010000001">
    <property type="protein sequence ID" value="VGO19584.1"/>
    <property type="molecule type" value="Genomic_DNA"/>
</dbReference>
<dbReference type="SUPFAM" id="SSF49899">
    <property type="entry name" value="Concanavalin A-like lectins/glucanases"/>
    <property type="match status" value="1"/>
</dbReference>
<name>A0A6C2UJU4_9BACT</name>
<accession>A0A6C2UJU4</accession>
<dbReference type="InterPro" id="IPR013320">
    <property type="entry name" value="ConA-like_dom_sf"/>
</dbReference>
<keyword evidence="1" id="KW-0732">Signal</keyword>
<evidence type="ECO:0000313" key="3">
    <source>
        <dbReference type="Proteomes" id="UP000346198"/>
    </source>
</evidence>
<evidence type="ECO:0008006" key="4">
    <source>
        <dbReference type="Google" id="ProtNLM"/>
    </source>
</evidence>
<gene>
    <name evidence="2" type="ORF">SCARR_01643</name>
</gene>
<sequence>MMRDIRGKFAVCLLASATGMTALASNEQHLISHYEFESLAGGKTPSASGGSKLSVPRGGELKGLFDSVAGQCLYFENMTQPTCINLSNNAAQSLFFWIKTPYSDQNAVFCQSQNGEWVLRNGAEKGILLEFRDGTKQKQLNVDYFMTKDKWSQIGLVFSGGKLSLYINSKLRETLKLSSFQFSPTLKLGSCGAKEIYFDEIRLYDRPLPADEVDELYQSERYAIAVPQYSRFVLQSYMSRALFTQGIYARPYQEDIFRMIDNIRPRIMMAAVGMWGYEDRLDETYLNNVRRFCERINEIDPRILVGGAVFMEKVSRTVVSEITIPDYVYEAFELPIPETPRPFSFTDMVKTDNPHRDLADPNFSKLEANMWLFYAACEQIDAGVDMVHIGILTISSSRGDYYGEVARTVRLIRERGAPRSRLGKVLITHGGSMDRNGNIGASHDGNLICDFMWFAVTPKEIPDKKWNCELVPGFSHAAYGRTVRGIHPSGWETRLPIVSHLDTSPVNPKHEIGVCYHDSWDPWGLQEIRWFSNALNKEERNAWLRYMTYRIPEIDPVATAMLPAALVRPGEETSYYANTPSQANGFEGFDQEETIKTLFNEVEFGYNREPVLVPEIDPNKEYPVRTANPDPVVALYAETFENSPDGDDLHGQNPNGNLPGTWMSKGSIDTTGNHAVLSDTDESPSIATLPFSPEPGRIYTLSAAINNNSTNPDDSVWVGFGNTDENTFFSTSGAVVRICRSAQNNYYNVDTESGTLPGLATGAGTLRMVLDTTSNIWTLATYWNYFDRVSFDSFVSPPDISQVGFGFSDGSGTDSLAVSGATVDNFILSTTTPVPSLTLYGETFNGSPINADLGGRNPDGLLPGAWSSSESINTTGTNAVFTGIGKKLPSYATLEFSPEPGNIYTLTADLNNDSTNPGDSVLLGFRNADADTVFSASGTAARICRSASGGYDVVTETLASGRLNGLATGLGTMKLVLNTTEARWTLAVYWNGILLGKDTFQSIPDIRYAGFGFLDDAETGTPNRSGSTVDNFRLTVENEAQFASAIVVTEAPITPSEER</sequence>
<dbReference type="Pfam" id="PF13385">
    <property type="entry name" value="Laminin_G_3"/>
    <property type="match status" value="1"/>
</dbReference>
<protein>
    <recommendedName>
        <fullName evidence="4">LamG-like jellyroll fold domain-containing protein</fullName>
    </recommendedName>
</protein>
<proteinExistence type="predicted"/>
<keyword evidence="3" id="KW-1185">Reference proteome</keyword>
<dbReference type="Gene3D" id="2.60.120.200">
    <property type="match status" value="1"/>
</dbReference>